<dbReference type="InterPro" id="IPR025877">
    <property type="entry name" value="MobA-like_NTP_Trfase"/>
</dbReference>
<evidence type="ECO:0000313" key="3">
    <source>
        <dbReference type="Proteomes" id="UP001501207"/>
    </source>
</evidence>
<proteinExistence type="predicted"/>
<dbReference type="CDD" id="cd04182">
    <property type="entry name" value="GT_2_like_f"/>
    <property type="match status" value="1"/>
</dbReference>
<protein>
    <recommendedName>
        <fullName evidence="1">MobA-like NTP transferase domain-containing protein</fullName>
    </recommendedName>
</protein>
<dbReference type="PANTHER" id="PTHR43777">
    <property type="entry name" value="MOLYBDENUM COFACTOR CYTIDYLYLTRANSFERASE"/>
    <property type="match status" value="1"/>
</dbReference>
<sequence length="193" mass="20070">MTGLILLAAGASARLGSPKQLLPYAGKTLLQHAIAAATGSDAMPVIVVLGASANLIRPGISRDPVHIVTHAAWKAGIGSSIKAGLAAFIEKAPQAEGVILMLCDQPFADSALLNSLIRKKQESGKKIIVSAYENTLGVPVLFDKAFFPVLTELEDEAGAKKLLQRYPEAVASVPFPGGGIDIDTRSAYDALIG</sequence>
<keyword evidence="3" id="KW-1185">Reference proteome</keyword>
<reference evidence="3" key="1">
    <citation type="journal article" date="2019" name="Int. J. Syst. Evol. Microbiol.">
        <title>The Global Catalogue of Microorganisms (GCM) 10K type strain sequencing project: providing services to taxonomists for standard genome sequencing and annotation.</title>
        <authorList>
            <consortium name="The Broad Institute Genomics Platform"/>
            <consortium name="The Broad Institute Genome Sequencing Center for Infectious Disease"/>
            <person name="Wu L."/>
            <person name="Ma J."/>
        </authorList>
    </citation>
    <scope>NUCLEOTIDE SEQUENCE [LARGE SCALE GENOMIC DNA]</scope>
    <source>
        <strain evidence="3">JCM 17664</strain>
    </source>
</reference>
<dbReference type="EMBL" id="BAABFN010000002">
    <property type="protein sequence ID" value="GAA4306619.1"/>
    <property type="molecule type" value="Genomic_DNA"/>
</dbReference>
<evidence type="ECO:0000313" key="2">
    <source>
        <dbReference type="EMBL" id="GAA4306619.1"/>
    </source>
</evidence>
<dbReference type="InterPro" id="IPR029044">
    <property type="entry name" value="Nucleotide-diphossugar_trans"/>
</dbReference>
<dbReference type="Pfam" id="PF12804">
    <property type="entry name" value="NTP_transf_3"/>
    <property type="match status" value="1"/>
</dbReference>
<dbReference type="Proteomes" id="UP001501207">
    <property type="component" value="Unassembled WGS sequence"/>
</dbReference>
<feature type="domain" description="MobA-like NTP transferase" evidence="1">
    <location>
        <begin position="5"/>
        <end position="166"/>
    </location>
</feature>
<dbReference type="PANTHER" id="PTHR43777:SF1">
    <property type="entry name" value="MOLYBDENUM COFACTOR CYTIDYLYLTRANSFERASE"/>
    <property type="match status" value="1"/>
</dbReference>
<dbReference type="SUPFAM" id="SSF53448">
    <property type="entry name" value="Nucleotide-diphospho-sugar transferases"/>
    <property type="match status" value="1"/>
</dbReference>
<name>A0ABP8FLW1_9BACT</name>
<comment type="caution">
    <text evidence="2">The sequence shown here is derived from an EMBL/GenBank/DDBJ whole genome shotgun (WGS) entry which is preliminary data.</text>
</comment>
<dbReference type="RefSeq" id="WP_344977223.1">
    <property type="nucleotide sequence ID" value="NZ_BAABFN010000002.1"/>
</dbReference>
<gene>
    <name evidence="2" type="ORF">GCM10023143_12680</name>
</gene>
<dbReference type="Gene3D" id="3.90.550.10">
    <property type="entry name" value="Spore Coat Polysaccharide Biosynthesis Protein SpsA, Chain A"/>
    <property type="match status" value="1"/>
</dbReference>
<evidence type="ECO:0000259" key="1">
    <source>
        <dbReference type="Pfam" id="PF12804"/>
    </source>
</evidence>
<accession>A0ABP8FLW1</accession>
<organism evidence="2 3">
    <name type="scientific">Compostibacter hankyongensis</name>
    <dbReference type="NCBI Taxonomy" id="1007089"/>
    <lineage>
        <taxon>Bacteria</taxon>
        <taxon>Pseudomonadati</taxon>
        <taxon>Bacteroidota</taxon>
        <taxon>Chitinophagia</taxon>
        <taxon>Chitinophagales</taxon>
        <taxon>Chitinophagaceae</taxon>
        <taxon>Compostibacter</taxon>
    </lineage>
</organism>